<evidence type="ECO:0000313" key="2">
    <source>
        <dbReference type="Proteomes" id="UP001230649"/>
    </source>
</evidence>
<dbReference type="EMBL" id="JASBWS010000013">
    <property type="protein sequence ID" value="KAJ9113160.1"/>
    <property type="molecule type" value="Genomic_DNA"/>
</dbReference>
<protein>
    <submittedName>
        <fullName evidence="1">Uncharacterized protein</fullName>
    </submittedName>
</protein>
<accession>A0ACC2WPQ7</accession>
<organism evidence="1 2">
    <name type="scientific">Naganishia adeliensis</name>
    <dbReference type="NCBI Taxonomy" id="92952"/>
    <lineage>
        <taxon>Eukaryota</taxon>
        <taxon>Fungi</taxon>
        <taxon>Dikarya</taxon>
        <taxon>Basidiomycota</taxon>
        <taxon>Agaricomycotina</taxon>
        <taxon>Tremellomycetes</taxon>
        <taxon>Filobasidiales</taxon>
        <taxon>Filobasidiaceae</taxon>
        <taxon>Naganishia</taxon>
    </lineage>
</organism>
<reference evidence="1" key="1">
    <citation type="submission" date="2023-04" db="EMBL/GenBank/DDBJ databases">
        <title>Draft Genome sequencing of Naganishia species isolated from polar environments using Oxford Nanopore Technology.</title>
        <authorList>
            <person name="Leo P."/>
            <person name="Venkateswaran K."/>
        </authorList>
    </citation>
    <scope>NUCLEOTIDE SEQUENCE</scope>
    <source>
        <strain evidence="1">MNA-CCFEE 5262</strain>
    </source>
</reference>
<proteinExistence type="predicted"/>
<keyword evidence="2" id="KW-1185">Reference proteome</keyword>
<dbReference type="Proteomes" id="UP001230649">
    <property type="component" value="Unassembled WGS sequence"/>
</dbReference>
<comment type="caution">
    <text evidence="1">The sequence shown here is derived from an EMBL/GenBank/DDBJ whole genome shotgun (WGS) entry which is preliminary data.</text>
</comment>
<sequence>MASTQQVAEPVTSSATTETLVEGINELKVEDGKLTEVAEPTQDGQTEPTQEGESKLARLHRLCAEGDVMGVRAILSQSLDMLESIDLTTGYTPMLQAIYGGQVEVVRELLLAGAYPPPPAVTSDPAILSLLYPQQPYGAIPAEQGPVPGNPEVPPFHPAMHQPRHSLSGEAHGRQGHDSHKLPPLEVSKMIPCRNFPNCRYGDACIFQHPMPVAGAGGPFYPPFPNEFVPGYNPAYMPAAFPQGVPMPQMFYPQYPPVPPHMANGPFIPMDGNAPQSIQPRGPSPHSSAFVPFVQAPNGLQTNGHASPQTSNPALDASVITDATKVDTPEGETAPAESTEADAVPSMTNGAAPAPQFAPRQSVPGGFPGQMPFYPGNNAGFEPRRNSHMKKMSFSAKNNGNVTARAAVLGTWTNGQPPPCVFFQNSKCRNGEMCKFPHIGPEGTDARHPDVINGTLAPAPISLGNPFRGIRGRAMGMANGGHFERHQHVQAMKAQAAAARNAAANNGPEDSAASTMELAVSDDAAQESKANDETSSNETRVDEQAADASAPQGKSNVTRSVPNTRAGSPNSTLGNFRNGRAGRTTQQSGRDNSRSTSIPAGQREVKQKLPSADDFPALSGSTGSLMGDSAVLVKPAAFNGKTAAQVLSAPAPVKPAAPAKVDVKSEDKDKELKRVSSATSAGNQDVTTESDDEAVIISHTPTPAARPESKPAPLSFAAAAAAAAAASESAVLVASTA</sequence>
<gene>
    <name evidence="1" type="ORF">QFC20_002052</name>
</gene>
<name>A0ACC2WPQ7_9TREE</name>
<evidence type="ECO:0000313" key="1">
    <source>
        <dbReference type="EMBL" id="KAJ9113160.1"/>
    </source>
</evidence>